<dbReference type="CDD" id="cd00714">
    <property type="entry name" value="GFAT"/>
    <property type="match status" value="1"/>
</dbReference>
<evidence type="ECO:0000256" key="2">
    <source>
        <dbReference type="ARBA" id="ARBA00012916"/>
    </source>
</evidence>
<evidence type="ECO:0000256" key="3">
    <source>
        <dbReference type="ARBA" id="ARBA00016090"/>
    </source>
</evidence>
<evidence type="ECO:0000259" key="8">
    <source>
        <dbReference type="PROSITE" id="PS51278"/>
    </source>
</evidence>
<dbReference type="SUPFAM" id="SSF53697">
    <property type="entry name" value="SIS domain"/>
    <property type="match status" value="1"/>
</dbReference>
<reference evidence="10 11" key="1">
    <citation type="submission" date="2018-10" db="EMBL/GenBank/DDBJ databases">
        <title>Aeromicrobium sp. 9W16Y-2 whole genome shotgun sequence.</title>
        <authorList>
            <person name="Li F."/>
        </authorList>
    </citation>
    <scope>NUCLEOTIDE SEQUENCE [LARGE SCALE GENOMIC DNA]</scope>
    <source>
        <strain evidence="10 11">9W16Y-2</strain>
    </source>
</reference>
<dbReference type="Gene3D" id="3.40.50.10490">
    <property type="entry name" value="Glucose-6-phosphate isomerase like protein, domain 1"/>
    <property type="match status" value="2"/>
</dbReference>
<keyword evidence="7" id="KW-0315">Glutamine amidotransferase</keyword>
<dbReference type="PROSITE" id="PS51464">
    <property type="entry name" value="SIS"/>
    <property type="match status" value="2"/>
</dbReference>
<dbReference type="EMBL" id="RDBF01000006">
    <property type="protein sequence ID" value="RLV55683.1"/>
    <property type="molecule type" value="Genomic_DNA"/>
</dbReference>
<keyword evidence="4 10" id="KW-0032">Aminotransferase</keyword>
<dbReference type="Pfam" id="PF13522">
    <property type="entry name" value="GATase_6"/>
    <property type="match status" value="1"/>
</dbReference>
<dbReference type="InterPro" id="IPR035466">
    <property type="entry name" value="GlmS/AgaS_SIS"/>
</dbReference>
<dbReference type="Gene3D" id="3.60.20.10">
    <property type="entry name" value="Glutamine Phosphoribosylpyrophosphate, subunit 1, domain 1"/>
    <property type="match status" value="1"/>
</dbReference>
<evidence type="ECO:0000313" key="11">
    <source>
        <dbReference type="Proteomes" id="UP000282515"/>
    </source>
</evidence>
<dbReference type="PROSITE" id="PS51278">
    <property type="entry name" value="GATASE_TYPE_2"/>
    <property type="match status" value="1"/>
</dbReference>
<feature type="domain" description="SIS" evidence="9">
    <location>
        <begin position="281"/>
        <end position="426"/>
    </location>
</feature>
<accession>A0A3L8PLR2</accession>
<dbReference type="SUPFAM" id="SSF56235">
    <property type="entry name" value="N-terminal nucleophile aminohydrolases (Ntn hydrolases)"/>
    <property type="match status" value="1"/>
</dbReference>
<dbReference type="InterPro" id="IPR029055">
    <property type="entry name" value="Ntn_hydrolases_N"/>
</dbReference>
<comment type="catalytic activity">
    <reaction evidence="1">
        <text>D-fructose 6-phosphate + L-glutamine = D-glucosamine 6-phosphate + L-glutamate</text>
        <dbReference type="Rhea" id="RHEA:13237"/>
        <dbReference type="ChEBI" id="CHEBI:29985"/>
        <dbReference type="ChEBI" id="CHEBI:58359"/>
        <dbReference type="ChEBI" id="CHEBI:58725"/>
        <dbReference type="ChEBI" id="CHEBI:61527"/>
        <dbReference type="EC" id="2.6.1.16"/>
    </reaction>
</comment>
<dbReference type="RefSeq" id="WP_121794320.1">
    <property type="nucleotide sequence ID" value="NZ_RDBF01000006.1"/>
</dbReference>
<evidence type="ECO:0000259" key="9">
    <source>
        <dbReference type="PROSITE" id="PS51464"/>
    </source>
</evidence>
<sequence length="600" mass="63129">MCGIVACTGAPEVGRVLLDALSRLEYRGYDSAGIAVTGAADGRSAVLRTTFRVDDLQRRLDHWQPGLPATTGVAHTRWATHGEVSVDNAHPHTDCSGRLAVVHNGVLDNVLELRAELGRAGHVLTSQTDTELIAHLIEGRLGGFPLRRAVEETIGCLRGSWALAVLDGATGELVVTCHGSPLVVAESERGVFAASDLAAIAPWVERYRIVEDGDVLDLAPGLPWWRHGMAVRPPASIASTLRGTDLTRGVHPDFMAKEIEQQPEVVAEVMTTWGPSVAGDLWPSFGLQVPRHLTIVGCGTSLHAGRAVAQVTARLGGIPYSAIEASEVATTTTVPGSLAVVLSQSGETADVLRAVDVLHQRGHPILALTNNPHSALARQAQAVMLCQAGPEIGVAATKTFTAQVIGGTAMGLSLLAAARLVDRSAVRRRVAELSGVPDLLAYAIGAARRSVPDLVPALLDSPGFVFLGRGSSRVFADEGALKLKELTYRWAESHAAGELKHGPLALIETGTPVVVLDDGSERLAANIAEVRARGARVISVGPEQATIPARTSTTALARGLDWLGPLETVVGLQVLARELAVALGRDVDKPRNLAKSVTVE</sequence>
<dbReference type="InterPro" id="IPR046348">
    <property type="entry name" value="SIS_dom_sf"/>
</dbReference>
<organism evidence="10 11">
    <name type="scientific">Aeromicrobium phragmitis</name>
    <dbReference type="NCBI Taxonomy" id="2478914"/>
    <lineage>
        <taxon>Bacteria</taxon>
        <taxon>Bacillati</taxon>
        <taxon>Actinomycetota</taxon>
        <taxon>Actinomycetes</taxon>
        <taxon>Propionibacteriales</taxon>
        <taxon>Nocardioidaceae</taxon>
        <taxon>Aeromicrobium</taxon>
    </lineage>
</organism>
<dbReference type="OrthoDB" id="9761808at2"/>
<dbReference type="GO" id="GO:0006047">
    <property type="term" value="P:UDP-N-acetylglucosamine metabolic process"/>
    <property type="evidence" value="ECO:0007669"/>
    <property type="project" value="TreeGrafter"/>
</dbReference>
<feature type="domain" description="SIS" evidence="9">
    <location>
        <begin position="454"/>
        <end position="590"/>
    </location>
</feature>
<dbReference type="InterPro" id="IPR035490">
    <property type="entry name" value="GlmS/FrlB_SIS"/>
</dbReference>
<protein>
    <recommendedName>
        <fullName evidence="3">Glutamine--fructose-6-phosphate aminotransferase [isomerizing]</fullName>
        <ecNumber evidence="2">2.6.1.16</ecNumber>
    </recommendedName>
</protein>
<dbReference type="PANTHER" id="PTHR10937:SF0">
    <property type="entry name" value="GLUTAMINE--FRUCTOSE-6-PHOSPHATE TRANSAMINASE (ISOMERIZING)"/>
    <property type="match status" value="1"/>
</dbReference>
<keyword evidence="6" id="KW-0677">Repeat</keyword>
<evidence type="ECO:0000256" key="4">
    <source>
        <dbReference type="ARBA" id="ARBA00022576"/>
    </source>
</evidence>
<comment type="caution">
    <text evidence="10">The sequence shown here is derived from an EMBL/GenBank/DDBJ whole genome shotgun (WGS) entry which is preliminary data.</text>
</comment>
<dbReference type="PANTHER" id="PTHR10937">
    <property type="entry name" value="GLUCOSAMINE--FRUCTOSE-6-PHOSPHATE AMINOTRANSFERASE, ISOMERIZING"/>
    <property type="match status" value="1"/>
</dbReference>
<proteinExistence type="predicted"/>
<dbReference type="CDD" id="cd05009">
    <property type="entry name" value="SIS_GlmS_GlmD_2"/>
    <property type="match status" value="1"/>
</dbReference>
<dbReference type="InterPro" id="IPR047084">
    <property type="entry name" value="GFAT_N"/>
</dbReference>
<evidence type="ECO:0000256" key="7">
    <source>
        <dbReference type="ARBA" id="ARBA00022962"/>
    </source>
</evidence>
<dbReference type="GO" id="GO:0097367">
    <property type="term" value="F:carbohydrate derivative binding"/>
    <property type="evidence" value="ECO:0007669"/>
    <property type="project" value="InterPro"/>
</dbReference>
<evidence type="ECO:0000313" key="10">
    <source>
        <dbReference type="EMBL" id="RLV55683.1"/>
    </source>
</evidence>
<dbReference type="InterPro" id="IPR005855">
    <property type="entry name" value="GFAT"/>
</dbReference>
<dbReference type="GO" id="GO:0004360">
    <property type="term" value="F:glutamine-fructose-6-phosphate transaminase (isomerizing) activity"/>
    <property type="evidence" value="ECO:0007669"/>
    <property type="project" value="UniProtKB-EC"/>
</dbReference>
<name>A0A3L8PLR2_9ACTN</name>
<dbReference type="InterPro" id="IPR001347">
    <property type="entry name" value="SIS_dom"/>
</dbReference>
<dbReference type="AlphaFoldDB" id="A0A3L8PLR2"/>
<keyword evidence="11" id="KW-1185">Reference proteome</keyword>
<evidence type="ECO:0000256" key="5">
    <source>
        <dbReference type="ARBA" id="ARBA00022679"/>
    </source>
</evidence>
<dbReference type="CDD" id="cd05008">
    <property type="entry name" value="SIS_GlmS_GlmD_1"/>
    <property type="match status" value="1"/>
</dbReference>
<evidence type="ECO:0000256" key="6">
    <source>
        <dbReference type="ARBA" id="ARBA00022737"/>
    </source>
</evidence>
<dbReference type="GO" id="GO:0006487">
    <property type="term" value="P:protein N-linked glycosylation"/>
    <property type="evidence" value="ECO:0007669"/>
    <property type="project" value="TreeGrafter"/>
</dbReference>
<dbReference type="InterPro" id="IPR017932">
    <property type="entry name" value="GATase_2_dom"/>
</dbReference>
<feature type="domain" description="Glutamine amidotransferase type-2" evidence="8">
    <location>
        <begin position="2"/>
        <end position="221"/>
    </location>
</feature>
<dbReference type="EC" id="2.6.1.16" evidence="2"/>
<dbReference type="GO" id="GO:0006002">
    <property type="term" value="P:fructose 6-phosphate metabolic process"/>
    <property type="evidence" value="ECO:0007669"/>
    <property type="project" value="TreeGrafter"/>
</dbReference>
<dbReference type="Proteomes" id="UP000282515">
    <property type="component" value="Unassembled WGS sequence"/>
</dbReference>
<dbReference type="Pfam" id="PF01380">
    <property type="entry name" value="SIS"/>
    <property type="match status" value="2"/>
</dbReference>
<dbReference type="NCBIfam" id="TIGR01135">
    <property type="entry name" value="glmS"/>
    <property type="match status" value="1"/>
</dbReference>
<gene>
    <name evidence="10" type="primary">glmS</name>
    <name evidence="10" type="ORF">D9V41_09455</name>
</gene>
<keyword evidence="5 10" id="KW-0808">Transferase</keyword>
<dbReference type="NCBIfam" id="NF001484">
    <property type="entry name" value="PRK00331.1"/>
    <property type="match status" value="1"/>
</dbReference>
<evidence type="ECO:0000256" key="1">
    <source>
        <dbReference type="ARBA" id="ARBA00001031"/>
    </source>
</evidence>